<dbReference type="GO" id="GO:0016020">
    <property type="term" value="C:membrane"/>
    <property type="evidence" value="ECO:0007669"/>
    <property type="project" value="TreeGrafter"/>
</dbReference>
<evidence type="ECO:0000256" key="2">
    <source>
        <dbReference type="SAM" id="MobiDB-lite"/>
    </source>
</evidence>
<sequence length="328" mass="35230">MKSIVPTLALCLALALASGCSNASSPVNGTNNNEESALQQPDGNGASDPPAEADGPDSEDGGSDPTNDADGENGSNAAPDDAAPSQEADAEGDEADSNNSDTPAVEEQPAEPQYKMNSVYRFEPVGDQITDKKVLLTFDDGPKEQALIDQIIDALDKHDAKAIFFVNGYRVEANPELLELIHERGQTIGNHSWDHVNLKEQSASDAEAQIDRVQEQVSAIIGETPRFFRPPFGAGNDQVKAHVKDQGMLYMTWSNGSLDWDSSAKDKPDEVIKNVLEQLHSGANILMHELPWTADALDELLTKLEAEGYGFIDPATIDLSDLESDSEA</sequence>
<gene>
    <name evidence="5" type="ORF">IDH44_08325</name>
</gene>
<reference evidence="5" key="1">
    <citation type="submission" date="2020-09" db="EMBL/GenBank/DDBJ databases">
        <title>A novel bacterium of genus Paenibacillus, isolated from South China Sea.</title>
        <authorList>
            <person name="Huang H."/>
            <person name="Mo K."/>
            <person name="Hu Y."/>
        </authorList>
    </citation>
    <scope>NUCLEOTIDE SEQUENCE</scope>
    <source>
        <strain evidence="5">IB182496</strain>
    </source>
</reference>
<proteinExistence type="predicted"/>
<dbReference type="CDD" id="cd10917">
    <property type="entry name" value="CE4_NodB_like_6s_7s"/>
    <property type="match status" value="1"/>
</dbReference>
<dbReference type="AlphaFoldDB" id="A0A927BSY3"/>
<evidence type="ECO:0000313" key="5">
    <source>
        <dbReference type="EMBL" id="MBD2845195.1"/>
    </source>
</evidence>
<name>A0A927BSY3_9BACL</name>
<accession>A0A927BSY3</accession>
<dbReference type="PROSITE" id="PS51677">
    <property type="entry name" value="NODB"/>
    <property type="match status" value="1"/>
</dbReference>
<dbReference type="GO" id="GO:0016810">
    <property type="term" value="F:hydrolase activity, acting on carbon-nitrogen (but not peptide) bonds"/>
    <property type="evidence" value="ECO:0007669"/>
    <property type="project" value="InterPro"/>
</dbReference>
<dbReference type="PANTHER" id="PTHR10587">
    <property type="entry name" value="GLYCOSYL TRANSFERASE-RELATED"/>
    <property type="match status" value="1"/>
</dbReference>
<comment type="caution">
    <text evidence="5">The sequence shown here is derived from an EMBL/GenBank/DDBJ whole genome shotgun (WGS) entry which is preliminary data.</text>
</comment>
<feature type="coiled-coil region" evidence="1">
    <location>
        <begin position="196"/>
        <end position="223"/>
    </location>
</feature>
<dbReference type="InterPro" id="IPR002509">
    <property type="entry name" value="NODB_dom"/>
</dbReference>
<evidence type="ECO:0000313" key="6">
    <source>
        <dbReference type="Proteomes" id="UP000621560"/>
    </source>
</evidence>
<dbReference type="InterPro" id="IPR011330">
    <property type="entry name" value="Glyco_hydro/deAcase_b/a-brl"/>
</dbReference>
<evidence type="ECO:0000256" key="3">
    <source>
        <dbReference type="SAM" id="SignalP"/>
    </source>
</evidence>
<feature type="compositionally biased region" description="Acidic residues" evidence="2">
    <location>
        <begin position="54"/>
        <end position="71"/>
    </location>
</feature>
<dbReference type="RefSeq" id="WP_190916563.1">
    <property type="nucleotide sequence ID" value="NZ_JACXIZ010000014.1"/>
</dbReference>
<evidence type="ECO:0000259" key="4">
    <source>
        <dbReference type="PROSITE" id="PS51677"/>
    </source>
</evidence>
<dbReference type="InterPro" id="IPR050248">
    <property type="entry name" value="Polysacc_deacetylase_ArnD"/>
</dbReference>
<feature type="chain" id="PRO_5037909008" evidence="3">
    <location>
        <begin position="24"/>
        <end position="328"/>
    </location>
</feature>
<feature type="signal peptide" evidence="3">
    <location>
        <begin position="1"/>
        <end position="23"/>
    </location>
</feature>
<keyword evidence="6" id="KW-1185">Reference proteome</keyword>
<dbReference type="PANTHER" id="PTHR10587:SF80">
    <property type="entry name" value="CHITOOLIGOSACCHARIDE DEACETYLASE"/>
    <property type="match status" value="1"/>
</dbReference>
<dbReference type="PROSITE" id="PS51257">
    <property type="entry name" value="PROKAR_LIPOPROTEIN"/>
    <property type="match status" value="1"/>
</dbReference>
<dbReference type="EMBL" id="JACXIZ010000014">
    <property type="protein sequence ID" value="MBD2845195.1"/>
    <property type="molecule type" value="Genomic_DNA"/>
</dbReference>
<dbReference type="Pfam" id="PF01522">
    <property type="entry name" value="Polysacc_deac_1"/>
    <property type="match status" value="1"/>
</dbReference>
<evidence type="ECO:0000256" key="1">
    <source>
        <dbReference type="SAM" id="Coils"/>
    </source>
</evidence>
<feature type="domain" description="NodB homology" evidence="4">
    <location>
        <begin position="132"/>
        <end position="312"/>
    </location>
</feature>
<dbReference type="GO" id="GO:0005975">
    <property type="term" value="P:carbohydrate metabolic process"/>
    <property type="evidence" value="ECO:0007669"/>
    <property type="project" value="InterPro"/>
</dbReference>
<dbReference type="Gene3D" id="3.20.20.370">
    <property type="entry name" value="Glycoside hydrolase/deacetylase"/>
    <property type="match status" value="1"/>
</dbReference>
<keyword evidence="1" id="KW-0175">Coiled coil</keyword>
<dbReference type="Proteomes" id="UP000621560">
    <property type="component" value="Unassembled WGS sequence"/>
</dbReference>
<feature type="region of interest" description="Disordered" evidence="2">
    <location>
        <begin position="20"/>
        <end position="116"/>
    </location>
</feature>
<feature type="compositionally biased region" description="Polar residues" evidence="2">
    <location>
        <begin position="26"/>
        <end position="42"/>
    </location>
</feature>
<keyword evidence="3" id="KW-0732">Signal</keyword>
<organism evidence="5 6">
    <name type="scientific">Paenibacillus sabuli</name>
    <dbReference type="NCBI Taxonomy" id="2772509"/>
    <lineage>
        <taxon>Bacteria</taxon>
        <taxon>Bacillati</taxon>
        <taxon>Bacillota</taxon>
        <taxon>Bacilli</taxon>
        <taxon>Bacillales</taxon>
        <taxon>Paenibacillaceae</taxon>
        <taxon>Paenibacillus</taxon>
    </lineage>
</organism>
<protein>
    <submittedName>
        <fullName evidence="5">Polysaccharide deacetylase family protein</fullName>
    </submittedName>
</protein>
<dbReference type="SUPFAM" id="SSF88713">
    <property type="entry name" value="Glycoside hydrolase/deacetylase"/>
    <property type="match status" value="1"/>
</dbReference>